<proteinExistence type="predicted"/>
<dbReference type="EMBL" id="CP001359">
    <property type="protein sequence ID" value="ACL66534.1"/>
    <property type="molecule type" value="Genomic_DNA"/>
</dbReference>
<dbReference type="Gene3D" id="3.90.550.10">
    <property type="entry name" value="Spore Coat Polysaccharide Biosynthesis Protein SpsA, Chain A"/>
    <property type="match status" value="1"/>
</dbReference>
<accession>B8JGP7</accession>
<feature type="region of interest" description="Disordered" evidence="1">
    <location>
        <begin position="56"/>
        <end position="86"/>
    </location>
</feature>
<dbReference type="HOGENOM" id="CLU_052035_0_0_7"/>
<reference evidence="2" key="1">
    <citation type="submission" date="2009-01" db="EMBL/GenBank/DDBJ databases">
        <title>Complete sequence of Anaeromyxobacter dehalogenans 2CP-1.</title>
        <authorList>
            <consortium name="US DOE Joint Genome Institute"/>
            <person name="Lucas S."/>
            <person name="Copeland A."/>
            <person name="Lapidus A."/>
            <person name="Glavina del Rio T."/>
            <person name="Dalin E."/>
            <person name="Tice H."/>
            <person name="Bruce D."/>
            <person name="Goodwin L."/>
            <person name="Pitluck S."/>
            <person name="Saunders E."/>
            <person name="Brettin T."/>
            <person name="Detter J.C."/>
            <person name="Han C."/>
            <person name="Larimer F."/>
            <person name="Land M."/>
            <person name="Hauser L."/>
            <person name="Kyrpides N."/>
            <person name="Ovchinnikova G."/>
            <person name="Beliaev A.S."/>
            <person name="Richardson P."/>
        </authorList>
    </citation>
    <scope>NUCLEOTIDE SEQUENCE</scope>
    <source>
        <strain evidence="2">2CP-1</strain>
    </source>
</reference>
<dbReference type="AlphaFoldDB" id="B8JGP7"/>
<organism evidence="2 3">
    <name type="scientific">Anaeromyxobacter dehalogenans (strain ATCC BAA-258 / DSM 21875 / 2CP-1)</name>
    <dbReference type="NCBI Taxonomy" id="455488"/>
    <lineage>
        <taxon>Bacteria</taxon>
        <taxon>Pseudomonadati</taxon>
        <taxon>Myxococcota</taxon>
        <taxon>Myxococcia</taxon>
        <taxon>Myxococcales</taxon>
        <taxon>Cystobacterineae</taxon>
        <taxon>Anaeromyxobacteraceae</taxon>
        <taxon>Anaeromyxobacter</taxon>
    </lineage>
</organism>
<dbReference type="SUPFAM" id="SSF53448">
    <property type="entry name" value="Nucleotide-diphospho-sugar transferases"/>
    <property type="match status" value="1"/>
</dbReference>
<dbReference type="KEGG" id="acp:A2cp1_3199"/>
<keyword evidence="3" id="KW-1185">Reference proteome</keyword>
<protein>
    <recommendedName>
        <fullName evidence="4">Glucosylglycerate synthase</fullName>
    </recommendedName>
</protein>
<dbReference type="Proteomes" id="UP000007089">
    <property type="component" value="Chromosome"/>
</dbReference>
<gene>
    <name evidence="2" type="ordered locus">A2cp1_3199</name>
</gene>
<evidence type="ECO:0000256" key="1">
    <source>
        <dbReference type="SAM" id="MobiDB-lite"/>
    </source>
</evidence>
<dbReference type="InterPro" id="IPR029044">
    <property type="entry name" value="Nucleotide-diphossugar_trans"/>
</dbReference>
<evidence type="ECO:0000313" key="3">
    <source>
        <dbReference type="Proteomes" id="UP000007089"/>
    </source>
</evidence>
<name>B8JGP7_ANAD2</name>
<sequence length="410" mass="44291">MSGVLDPTRAGEALAPELVVGVPAEPDRLAASESAQALQAALRAAYPSRPGVAVVLTGDPRGAAPPGEPLPPSSQEGDPPAVYTGSHDGLEAALPTLLELELTLGAPACALLEPMPRPADPAWIRQLLDPVLDGTFDLVAPAYARGRFDGVLVTGVVYPLTRALFGQRLRQPLGREVVVSRGLAERLIADGAWRSDPSSATADLWVIAKAAAHETRIAQVYLGPRTRPPPQPADVSQAVARVLGTVFQDMAQHAPRWQRVRGSRPVPTFGEAHLAGDPNPPPAPGPLVSAFGLGWQDLRALWGAVLPPQTMLALQRIPRDPPEAFRMPDAVWARVVYDFAVGWRVKIMDREQLLRSMTPLYLGWAASFVNEVGGLGRPETEARVERLCEAFEAEKPYLISRWRWPDRFTP</sequence>
<evidence type="ECO:0000313" key="2">
    <source>
        <dbReference type="EMBL" id="ACL66534.1"/>
    </source>
</evidence>
<evidence type="ECO:0008006" key="4">
    <source>
        <dbReference type="Google" id="ProtNLM"/>
    </source>
</evidence>